<gene>
    <name evidence="1" type="ORF">C798_08205</name>
</gene>
<reference evidence="1 2" key="1">
    <citation type="journal article" date="2012" name="J. Bacteriol.">
        <title>Genome sequence of the pathogenic Herbaspirillum seropedicae strain Os34, isolated from rice roots.</title>
        <authorList>
            <person name="Ye W."/>
            <person name="Ye S."/>
            <person name="Liu J."/>
            <person name="Chang S."/>
            <person name="Chen M."/>
            <person name="Zhu B."/>
            <person name="Guo L."/>
            <person name="An Q."/>
        </authorList>
    </citation>
    <scope>NUCLEOTIDE SEQUENCE [LARGE SCALE GENOMIC DNA]</scope>
    <source>
        <strain evidence="1 2">Os34</strain>
    </source>
</reference>
<organism evidence="1 2">
    <name type="scientific">Herbaspirillum rubrisubalbicans Os34</name>
    <dbReference type="NCBI Taxonomy" id="1235827"/>
    <lineage>
        <taxon>Bacteria</taxon>
        <taxon>Pseudomonadati</taxon>
        <taxon>Pseudomonadota</taxon>
        <taxon>Betaproteobacteria</taxon>
        <taxon>Burkholderiales</taxon>
        <taxon>Oxalobacteraceae</taxon>
        <taxon>Herbaspirillum</taxon>
    </lineage>
</organism>
<dbReference type="SUPFAM" id="SSF53955">
    <property type="entry name" value="Lysozyme-like"/>
    <property type="match status" value="1"/>
</dbReference>
<dbReference type="EMBL" id="CP008956">
    <property type="protein sequence ID" value="QJQ00215.1"/>
    <property type="molecule type" value="Genomic_DNA"/>
</dbReference>
<proteinExistence type="predicted"/>
<evidence type="ECO:0000313" key="1">
    <source>
        <dbReference type="EMBL" id="QJQ00215.1"/>
    </source>
</evidence>
<dbReference type="Proteomes" id="UP000501648">
    <property type="component" value="Chromosome"/>
</dbReference>
<sequence>MNPLDNRRAFLGMIRFSEGTSNSPTTRDRGYDQIVGRTRFTSYADHPRVRVYLPRYKVWSTAAGGYQLLMRYYDHYAPLLKLKGFAPDVQDAIALQQIKECRALPDIDAGRLSDAIAKCKNIWASLPGAGYGQFEHRYADLEQAFLLEGGEAIVLPIPKTSEELHLAFVQAGGVLA</sequence>
<evidence type="ECO:0000313" key="2">
    <source>
        <dbReference type="Proteomes" id="UP000501648"/>
    </source>
</evidence>
<dbReference type="AlphaFoldDB" id="A0A6M3ZNP9"/>
<accession>A0A6M3ZNP9</accession>
<dbReference type="CDD" id="cd00736">
    <property type="entry name" value="lambda_lys-like"/>
    <property type="match status" value="1"/>
</dbReference>
<dbReference type="Gene3D" id="1.10.530.10">
    <property type="match status" value="1"/>
</dbReference>
<dbReference type="InterPro" id="IPR023346">
    <property type="entry name" value="Lysozyme-like_dom_sf"/>
</dbReference>
<name>A0A6M3ZNP9_9BURK</name>
<protein>
    <submittedName>
        <fullName evidence="1">Lysozyme</fullName>
    </submittedName>
</protein>
<dbReference type="RefSeq" id="WP_017455181.1">
    <property type="nucleotide sequence ID" value="NZ_CP008956.1"/>
</dbReference>